<evidence type="ECO:0000256" key="3">
    <source>
        <dbReference type="ARBA" id="ARBA00022723"/>
    </source>
</evidence>
<reference evidence="6 7" key="1">
    <citation type="journal article" date="2018" name="Mol. Biol. Evol.">
        <title>Broad Genomic Sampling Reveals a Smut Pathogenic Ancestry of the Fungal Clade Ustilaginomycotina.</title>
        <authorList>
            <person name="Kijpornyongpan T."/>
            <person name="Mondo S.J."/>
            <person name="Barry K."/>
            <person name="Sandor L."/>
            <person name="Lee J."/>
            <person name="Lipzen A."/>
            <person name="Pangilinan J."/>
            <person name="LaButti K."/>
            <person name="Hainaut M."/>
            <person name="Henrissat B."/>
            <person name="Grigoriev I.V."/>
            <person name="Spatafora J.W."/>
            <person name="Aime M.C."/>
        </authorList>
    </citation>
    <scope>NUCLEOTIDE SEQUENCE [LARGE SCALE GENOMIC DNA]</scope>
    <source>
        <strain evidence="6 7">MCA 4718</strain>
    </source>
</reference>
<evidence type="ECO:0000313" key="7">
    <source>
        <dbReference type="Proteomes" id="UP000245942"/>
    </source>
</evidence>
<feature type="compositionally biased region" description="Pro residues" evidence="5">
    <location>
        <begin position="372"/>
        <end position="381"/>
    </location>
</feature>
<feature type="compositionally biased region" description="Low complexity" evidence="5">
    <location>
        <begin position="1"/>
        <end position="22"/>
    </location>
</feature>
<gene>
    <name evidence="6" type="ORF">BCV69DRAFT_281621</name>
</gene>
<dbReference type="STRING" id="1684307.A0A316UEY1"/>
<dbReference type="RefSeq" id="XP_025348845.1">
    <property type="nucleotide sequence ID" value="XM_025492042.1"/>
</dbReference>
<comment type="cofactor">
    <cofactor evidence="1">
        <name>Fe cation</name>
        <dbReference type="ChEBI" id="CHEBI:24875"/>
    </cofactor>
</comment>
<name>A0A316UEY1_9BASI</name>
<evidence type="ECO:0000256" key="2">
    <source>
        <dbReference type="ARBA" id="ARBA00005830"/>
    </source>
</evidence>
<organism evidence="6 7">
    <name type="scientific">Pseudomicrostroma glucosiphilum</name>
    <dbReference type="NCBI Taxonomy" id="1684307"/>
    <lineage>
        <taxon>Eukaryota</taxon>
        <taxon>Fungi</taxon>
        <taxon>Dikarya</taxon>
        <taxon>Basidiomycota</taxon>
        <taxon>Ustilaginomycotina</taxon>
        <taxon>Exobasidiomycetes</taxon>
        <taxon>Microstromatales</taxon>
        <taxon>Microstromatales incertae sedis</taxon>
        <taxon>Pseudomicrostroma</taxon>
    </lineage>
</organism>
<dbReference type="PANTHER" id="PTHR20883:SF15">
    <property type="entry name" value="PHYTANOYL-COA DIOXYGENASE DOMAIN-CONTAINING PROTEIN 1"/>
    <property type="match status" value="1"/>
</dbReference>
<dbReference type="PANTHER" id="PTHR20883">
    <property type="entry name" value="PHYTANOYL-COA DIOXYGENASE DOMAIN CONTAINING 1"/>
    <property type="match status" value="1"/>
</dbReference>
<dbReference type="Proteomes" id="UP000245942">
    <property type="component" value="Unassembled WGS sequence"/>
</dbReference>
<dbReference type="GeneID" id="37013776"/>
<evidence type="ECO:0000256" key="5">
    <source>
        <dbReference type="SAM" id="MobiDB-lite"/>
    </source>
</evidence>
<evidence type="ECO:0000256" key="4">
    <source>
        <dbReference type="ARBA" id="ARBA00023004"/>
    </source>
</evidence>
<dbReference type="InterPro" id="IPR008775">
    <property type="entry name" value="Phytyl_CoA_dOase-like"/>
</dbReference>
<dbReference type="EMBL" id="KZ819324">
    <property type="protein sequence ID" value="PWN21685.1"/>
    <property type="molecule type" value="Genomic_DNA"/>
</dbReference>
<accession>A0A316UEY1</accession>
<dbReference type="SUPFAM" id="SSF51197">
    <property type="entry name" value="Clavaminate synthase-like"/>
    <property type="match status" value="1"/>
</dbReference>
<dbReference type="AlphaFoldDB" id="A0A316UEY1"/>
<dbReference type="GO" id="GO:0046872">
    <property type="term" value="F:metal ion binding"/>
    <property type="evidence" value="ECO:0007669"/>
    <property type="project" value="UniProtKB-KW"/>
</dbReference>
<dbReference type="Pfam" id="PF05721">
    <property type="entry name" value="PhyH"/>
    <property type="match status" value="1"/>
</dbReference>
<proteinExistence type="inferred from homology"/>
<sequence>MTPTATTSHSTSASASASSSSSGALTPAQLAQFHREGYLVLPRFFDPTALLARAKDLVQSFSLEGHPLTTFSTGRGDEEDADLTVADKEEQQRQKEKKKHVGDRYFLESGDKVRFFLEEEAVGADGKLNRDKSRAVNKVGHALHLHDPYFHDFSFSSSLQNLARSLNVHADPRVLQSMIICKQSSIGGAVPHHNDSTFLYTDPPSAVGFWFALEDCTRTNGCLSFLKGSHRWPKDGTGADSVPKPSAPRPVEDEEITAEYGTPRGINARFVRREAAEEEGGTTFVTLEQNEEADWDEEGATLEECEAGSLVLINGSVLHQSKKNLSEKSRYIYTFHMIEGDPTRAHFDERNWLQMPRGADGKREPFSQLYHPPAPPARSGL</sequence>
<comment type="similarity">
    <text evidence="2">Belongs to the PhyH family.</text>
</comment>
<keyword evidence="7" id="KW-1185">Reference proteome</keyword>
<feature type="region of interest" description="Disordered" evidence="5">
    <location>
        <begin position="355"/>
        <end position="381"/>
    </location>
</feature>
<keyword evidence="4" id="KW-0408">Iron</keyword>
<keyword evidence="3" id="KW-0479">Metal-binding</keyword>
<dbReference type="Gene3D" id="2.60.120.620">
    <property type="entry name" value="q2cbj1_9rhob like domain"/>
    <property type="match status" value="1"/>
</dbReference>
<evidence type="ECO:0000256" key="1">
    <source>
        <dbReference type="ARBA" id="ARBA00001962"/>
    </source>
</evidence>
<dbReference type="OrthoDB" id="445007at2759"/>
<feature type="region of interest" description="Disordered" evidence="5">
    <location>
        <begin position="1"/>
        <end position="25"/>
    </location>
</feature>
<evidence type="ECO:0000313" key="6">
    <source>
        <dbReference type="EMBL" id="PWN21685.1"/>
    </source>
</evidence>
<protein>
    <submittedName>
        <fullName evidence="6">PhyH-domain-containing protein</fullName>
    </submittedName>
</protein>